<gene>
    <name evidence="3" type="ordered locus">SELR_02740</name>
</gene>
<dbReference type="Pfam" id="PF18657">
    <property type="entry name" value="YDG"/>
    <property type="match status" value="7"/>
</dbReference>
<feature type="domain" description="YDG" evidence="2">
    <location>
        <begin position="446"/>
        <end position="523"/>
    </location>
</feature>
<protein>
    <recommendedName>
        <fullName evidence="2">YDG domain-containing protein</fullName>
    </recommendedName>
</protein>
<dbReference type="EMBL" id="AP012292">
    <property type="protein sequence ID" value="BAL81982.1"/>
    <property type="molecule type" value="Genomic_DNA"/>
</dbReference>
<evidence type="ECO:0000259" key="2">
    <source>
        <dbReference type="Pfam" id="PF18657"/>
    </source>
</evidence>
<dbReference type="eggNOG" id="COG3210">
    <property type="taxonomic scope" value="Bacteria"/>
</dbReference>
<feature type="region of interest" description="Disordered" evidence="1">
    <location>
        <begin position="978"/>
        <end position="1052"/>
    </location>
</feature>
<feature type="compositionally biased region" description="Polar residues" evidence="1">
    <location>
        <begin position="978"/>
        <end position="988"/>
    </location>
</feature>
<dbReference type="AlphaFoldDB" id="I0GMJ5"/>
<feature type="domain" description="YDG" evidence="2">
    <location>
        <begin position="362"/>
        <end position="438"/>
    </location>
</feature>
<dbReference type="Proteomes" id="UP000007887">
    <property type="component" value="Chromosome"/>
</dbReference>
<feature type="domain" description="YDG" evidence="2">
    <location>
        <begin position="620"/>
        <end position="697"/>
    </location>
</feature>
<accession>I0GMJ5</accession>
<proteinExistence type="predicted"/>
<sequence>MSFGDSVIDSPKTAYVGALAGKNAGTIRNVTSTVAVTGKTNDDVSLIDLSQASDGIRLYAGGLVGENSGKIRAAGTEGAVSTSLNADNIGAMGNPVFLGTGGIAGSNVADGSIAEAYHATGNISATITAGMMVDSNSNAAGIQVGGIAGANAGTLQDIYNTAPVSGNITASRMINMDQGSLYAGGIAGNNSGTLANAYSTETGSVAATASRRVELGNKNGGAITGSGSGTSTKAYSENLTAAATFAAWGDSISQDGQSRTAVWRIYDGKTTPLLTAFMTPLDLSGYSVTYDGNAYGLVPGYVNTNLLEGYTDALAAKHTDAGKYEYDTSGLYSTQQGYNIITPADNKAYVEIISKFVTLDIDFDTIKKEYDGTTNATITQTVFNLKGVNDADKDKVAVTTENPAATFDNPNVGTEHVITYTGFGLSGELAGNYQLKETLTGAGEITAKALTIGNVTKVYDGNTTAAITLDNLNGIVDADKTALSLGAGVTAAYDTKNAGTGKTVNYSGLTLGGDKAGNYSLAAEGSISNASITARDITATVADLSPKTYDGQTAVNNVTAILDNTVEGDAISATASGSYADKNAGTDKAVTYNSFTLSGADKDNYNLTTTSYTGKGSITARDITATVADLDAKTYDGQTAVNNIAATLNNTVEGDAISATASGSYADKNAGTDKEVTYNSFTLSGADKGNYNLTTTSYTGKGSITARDITATVADLDAKTYDGQTAVNNVTAILDNTVEGDAISATASGSYADKNAGTDKAVTYNSFTLSGADKDNYNLTTTSYAGKGSITARDITATVADLDAKVYDGQTAVNNIAATLNNTVEGDTVSATASGSYADKNAGTDKAVTYNSFTLSGADKDNYNLTTTSYAGKGSITTAPITFKANDYTKTYDGNTDAPGATYSITQGQLFDGDQASGGTFAFTDANIGTGKTLTLSDITIADGNEGRNYAITYQNSTNSTIKFSDSGNSLQQFEEATHVTDPNVQSKAATAAPDAPADNSEAPKADSDGLLTLENNGVNAPDSMDTEAIAAQQQGENASTDKKRQKAENNE</sequence>
<feature type="domain" description="YDG" evidence="2">
    <location>
        <begin position="534"/>
        <end position="611"/>
    </location>
</feature>
<reference evidence="3 4" key="1">
    <citation type="submission" date="2011-10" db="EMBL/GenBank/DDBJ databases">
        <title>Whole genome sequence of Selenomonas ruminantium subsp. lactilytica TAM6421.</title>
        <authorList>
            <person name="Oguchi A."/>
            <person name="Ankai A."/>
            <person name="Kaneko J."/>
            <person name="Yamada-Narita S."/>
            <person name="Fukui S."/>
            <person name="Takahashi M."/>
            <person name="Onodera T."/>
            <person name="Kojima S."/>
            <person name="Fushimi T."/>
            <person name="Abe N."/>
            <person name="Kamio Y."/>
            <person name="Yamazaki S."/>
            <person name="Fujita N."/>
        </authorList>
    </citation>
    <scope>NUCLEOTIDE SEQUENCE [LARGE SCALE GENOMIC DNA]</scope>
    <source>
        <strain evidence="4">NBRC 103574 / TAM6421</strain>
    </source>
</reference>
<feature type="domain" description="YDG" evidence="2">
    <location>
        <begin position="706"/>
        <end position="783"/>
    </location>
</feature>
<evidence type="ECO:0000313" key="4">
    <source>
        <dbReference type="Proteomes" id="UP000007887"/>
    </source>
</evidence>
<feature type="compositionally biased region" description="Basic and acidic residues" evidence="1">
    <location>
        <begin position="1040"/>
        <end position="1052"/>
    </location>
</feature>
<feature type="compositionally biased region" description="Low complexity" evidence="1">
    <location>
        <begin position="989"/>
        <end position="999"/>
    </location>
</feature>
<name>I0GMJ5_SELRL</name>
<dbReference type="PATRIC" id="fig|927704.6.peg.281"/>
<dbReference type="KEGG" id="sri:SELR_02740"/>
<dbReference type="HOGENOM" id="CLU_290675_0_0_9"/>
<evidence type="ECO:0000313" key="3">
    <source>
        <dbReference type="EMBL" id="BAL81982.1"/>
    </source>
</evidence>
<evidence type="ECO:0000256" key="1">
    <source>
        <dbReference type="SAM" id="MobiDB-lite"/>
    </source>
</evidence>
<feature type="domain" description="YDG" evidence="2">
    <location>
        <begin position="792"/>
        <end position="869"/>
    </location>
</feature>
<organism evidence="3 4">
    <name type="scientific">Selenomonas ruminantium subsp. lactilytica (strain NBRC 103574 / TAM6421)</name>
    <dbReference type="NCBI Taxonomy" id="927704"/>
    <lineage>
        <taxon>Bacteria</taxon>
        <taxon>Bacillati</taxon>
        <taxon>Bacillota</taxon>
        <taxon>Negativicutes</taxon>
        <taxon>Selenomonadales</taxon>
        <taxon>Selenomonadaceae</taxon>
        <taxon>Selenomonas</taxon>
    </lineage>
</organism>
<dbReference type="Gene3D" id="2.160.20.110">
    <property type="match status" value="1"/>
</dbReference>
<feature type="domain" description="YDG" evidence="2">
    <location>
        <begin position="877"/>
        <end position="955"/>
    </location>
</feature>
<dbReference type="InterPro" id="IPR041248">
    <property type="entry name" value="YDG"/>
</dbReference>